<evidence type="ECO:0000313" key="3">
    <source>
        <dbReference type="EMBL" id="SMS08078.1"/>
    </source>
</evidence>
<evidence type="ECO:0000313" key="4">
    <source>
        <dbReference type="EMBL" id="UZA67094.1"/>
    </source>
</evidence>
<gene>
    <name evidence="3" type="ORF">CFBP1590_0492</name>
    <name evidence="4" type="ORF">EZZ81_02125</name>
    <name evidence="2" type="ORF">V2I87_17810</name>
</gene>
<name>A0A0D0MJ60_PSEVI</name>
<proteinExistence type="predicted"/>
<dbReference type="AlphaFoldDB" id="A0A0D0MJ60"/>
<dbReference type="InterPro" id="IPR021245">
    <property type="entry name" value="DUF2790"/>
</dbReference>
<dbReference type="OrthoDB" id="6903098at2"/>
<dbReference type="Gene3D" id="2.30.140.50">
    <property type="entry name" value="Protein of unknown function DUF2790"/>
    <property type="match status" value="1"/>
</dbReference>
<dbReference type="EMBL" id="JAZEIP010000033">
    <property type="protein sequence ID" value="MEE4041953.1"/>
    <property type="molecule type" value="Genomic_DNA"/>
</dbReference>
<dbReference type="EMBL" id="CP036495">
    <property type="protein sequence ID" value="UZA67094.1"/>
    <property type="molecule type" value="Genomic_DNA"/>
</dbReference>
<evidence type="ECO:0000256" key="1">
    <source>
        <dbReference type="SAM" id="SignalP"/>
    </source>
</evidence>
<evidence type="ECO:0000313" key="5">
    <source>
        <dbReference type="Proteomes" id="UP000196842"/>
    </source>
</evidence>
<dbReference type="Proteomes" id="UP000196842">
    <property type="component" value="Chromosome I"/>
</dbReference>
<evidence type="ECO:0000313" key="7">
    <source>
        <dbReference type="Proteomes" id="UP001343600"/>
    </source>
</evidence>
<feature type="chain" id="PRO_5015035583" evidence="1">
    <location>
        <begin position="23"/>
        <end position="110"/>
    </location>
</feature>
<dbReference type="GeneID" id="47762148"/>
<evidence type="ECO:0000313" key="6">
    <source>
        <dbReference type="Proteomes" id="UP001163644"/>
    </source>
</evidence>
<protein>
    <submittedName>
        <fullName evidence="4">DUF2790 domain-containing protein</fullName>
    </submittedName>
</protein>
<evidence type="ECO:0000313" key="2">
    <source>
        <dbReference type="EMBL" id="MEE4041953.1"/>
    </source>
</evidence>
<reference evidence="4" key="2">
    <citation type="submission" date="2019-02" db="EMBL/GenBank/DDBJ databases">
        <authorList>
            <person name="Lutz S."/>
            <person name="Schori C."/>
            <person name="Ahrens C.H."/>
            <person name="Gueguen E."/>
        </authorList>
    </citation>
    <scope>NUCLEOTIDE SEQUENCE</scope>
    <source>
        <strain evidence="4">Psy35</strain>
    </source>
</reference>
<sequence length="110" mass="12292">MRTTAKSLLLALAILSPLSAFAYTSDEVKAETLIKDHQAAVQKYATRANKPMPEIKEYHYGMHLDVAKVIRKSPDVKTCSVMPKLMTYQDSKGDLNTVQYQVLSGCRNSQ</sequence>
<dbReference type="EMBL" id="LT855380">
    <property type="protein sequence ID" value="SMS08078.1"/>
    <property type="molecule type" value="Genomic_DNA"/>
</dbReference>
<dbReference type="Pfam" id="PF10976">
    <property type="entry name" value="DUF2790"/>
    <property type="match status" value="1"/>
</dbReference>
<dbReference type="RefSeq" id="WP_004880266.1">
    <property type="nucleotide sequence ID" value="NZ_CP036495.1"/>
</dbReference>
<keyword evidence="7" id="KW-1185">Reference proteome</keyword>
<dbReference type="Proteomes" id="UP001343600">
    <property type="component" value="Unassembled WGS sequence"/>
</dbReference>
<organism evidence="4 6">
    <name type="scientific">Pseudomonas viridiflava</name>
    <name type="common">Phytomonas viridiflava</name>
    <dbReference type="NCBI Taxonomy" id="33069"/>
    <lineage>
        <taxon>Bacteria</taxon>
        <taxon>Pseudomonadati</taxon>
        <taxon>Pseudomonadota</taxon>
        <taxon>Gammaproteobacteria</taxon>
        <taxon>Pseudomonadales</taxon>
        <taxon>Pseudomonadaceae</taxon>
        <taxon>Pseudomonas</taxon>
    </lineage>
</organism>
<accession>A0A0D0MJ60</accession>
<dbReference type="KEGG" id="pvd:CFBP1590_0492"/>
<reference evidence="3 5" key="1">
    <citation type="submission" date="2017-05" db="EMBL/GenBank/DDBJ databases">
        <authorList>
            <person name="Song R."/>
            <person name="Chenine A.L."/>
            <person name="Ruprecht R.M."/>
        </authorList>
    </citation>
    <scope>NUCLEOTIDE SEQUENCE [LARGE SCALE GENOMIC DNA]</scope>
    <source>
        <strain evidence="3 5">CFBP 1590</strain>
    </source>
</reference>
<dbReference type="Proteomes" id="UP001163644">
    <property type="component" value="Chromosome"/>
</dbReference>
<feature type="signal peptide" evidence="1">
    <location>
        <begin position="1"/>
        <end position="22"/>
    </location>
</feature>
<keyword evidence="1" id="KW-0732">Signal</keyword>
<reference evidence="2 7" key="3">
    <citation type="submission" date="2024-01" db="EMBL/GenBank/DDBJ databases">
        <title>Characterization of Pseudomonas viridiflava in Georgia, USA.</title>
        <authorList>
            <person name="Zhao M."/>
            <person name="Dutta B."/>
        </authorList>
    </citation>
    <scope>NUCLEOTIDE SEQUENCE [LARGE SCALE GENOMIC DNA]</scope>
    <source>
        <strain evidence="2 7">21GA0539</strain>
    </source>
</reference>